<sequence>MVLPCVESLSLVDHHCHGLLLRDLDRPDFERMLTEADEPGPAGTTLFDSHIGFAVRRWCAPVLDLPRHAAPDVYLARRRELGVEEVNRRFLRAAGIGAFCVDAGYLPEPLTSATELATAGGGTGHDILRLERLAEALAVDILTGQLGVTHFADTVRERVTGASPTTVGLKSVAAYRVGLDLPATRPTDREVAAAVRDWLGLIRRGVPIRLADPVLHAFLIWTGVDAGLPVQIHVGYGDAELDLHRCNPLLLTGLLRALAPTGVPVMLLHCYPYHREAGYLAQVFPTVHLDVGLAVHNVGRRAPALLAEALELAPFSRFLFSTDAFGLAELYLLGARLFRQALSTVLGDGIADGDWTDDDARRVAELIGAGNARRVYRLSEPGRETTAVTSSRSPGRSSGPRVTAPAPATLEDR</sequence>
<dbReference type="OrthoDB" id="8244441at2"/>
<protein>
    <submittedName>
        <fullName evidence="3">Amidohydrolase</fullName>
    </submittedName>
</protein>
<dbReference type="GO" id="GO:0016787">
    <property type="term" value="F:hydrolase activity"/>
    <property type="evidence" value="ECO:0007669"/>
    <property type="project" value="UniProtKB-KW"/>
</dbReference>
<comment type="caution">
    <text evidence="3">The sequence shown here is derived from an EMBL/GenBank/DDBJ whole genome shotgun (WGS) entry which is preliminary data.</text>
</comment>
<dbReference type="Gene3D" id="3.20.20.140">
    <property type="entry name" value="Metal-dependent hydrolases"/>
    <property type="match status" value="1"/>
</dbReference>
<dbReference type="EMBL" id="MAXA01000222">
    <property type="protein sequence ID" value="OHV27481.1"/>
    <property type="molecule type" value="Genomic_DNA"/>
</dbReference>
<feature type="compositionally biased region" description="Low complexity" evidence="1">
    <location>
        <begin position="390"/>
        <end position="401"/>
    </location>
</feature>
<dbReference type="PANTHER" id="PTHR43383:SF2">
    <property type="entry name" value="AMIDOHYDROLASE 2 FAMILY PROTEIN"/>
    <property type="match status" value="1"/>
</dbReference>
<feature type="region of interest" description="Disordered" evidence="1">
    <location>
        <begin position="379"/>
        <end position="413"/>
    </location>
</feature>
<dbReference type="SUPFAM" id="SSF51556">
    <property type="entry name" value="Metallo-dependent hydrolases"/>
    <property type="match status" value="1"/>
</dbReference>
<name>A0A1S1Q1U2_9ACTN</name>
<gene>
    <name evidence="3" type="ORF">BBK14_20675</name>
</gene>
<feature type="domain" description="Amidohydrolase-related" evidence="2">
    <location>
        <begin position="224"/>
        <end position="378"/>
    </location>
</feature>
<evidence type="ECO:0000313" key="4">
    <source>
        <dbReference type="Proteomes" id="UP000179769"/>
    </source>
</evidence>
<evidence type="ECO:0000256" key="1">
    <source>
        <dbReference type="SAM" id="MobiDB-lite"/>
    </source>
</evidence>
<dbReference type="InterPro" id="IPR006680">
    <property type="entry name" value="Amidohydro-rel"/>
</dbReference>
<dbReference type="AlphaFoldDB" id="A0A1S1Q1U2"/>
<dbReference type="Proteomes" id="UP000179769">
    <property type="component" value="Unassembled WGS sequence"/>
</dbReference>
<dbReference type="PANTHER" id="PTHR43383">
    <property type="entry name" value="NODULIN 6"/>
    <property type="match status" value="1"/>
</dbReference>
<accession>A0A1S1Q1U2</accession>
<dbReference type="InterPro" id="IPR032466">
    <property type="entry name" value="Metal_Hydrolase"/>
</dbReference>
<keyword evidence="3" id="KW-0378">Hydrolase</keyword>
<keyword evidence="4" id="KW-1185">Reference proteome</keyword>
<evidence type="ECO:0000313" key="3">
    <source>
        <dbReference type="EMBL" id="OHV27481.1"/>
    </source>
</evidence>
<evidence type="ECO:0000259" key="2">
    <source>
        <dbReference type="Pfam" id="PF04909"/>
    </source>
</evidence>
<organism evidence="3 4">
    <name type="scientific">Parafrankia soli</name>
    <dbReference type="NCBI Taxonomy" id="2599596"/>
    <lineage>
        <taxon>Bacteria</taxon>
        <taxon>Bacillati</taxon>
        <taxon>Actinomycetota</taxon>
        <taxon>Actinomycetes</taxon>
        <taxon>Frankiales</taxon>
        <taxon>Frankiaceae</taxon>
        <taxon>Parafrankia</taxon>
    </lineage>
</organism>
<proteinExistence type="predicted"/>
<dbReference type="Pfam" id="PF04909">
    <property type="entry name" value="Amidohydro_2"/>
    <property type="match status" value="1"/>
</dbReference>
<reference evidence="4" key="1">
    <citation type="submission" date="2016-07" db="EMBL/GenBank/DDBJ databases">
        <title>Frankia sp. NRRL B-16219 Genome sequencing.</title>
        <authorList>
            <person name="Ghodhbane-Gtari F."/>
            <person name="Swanson E."/>
            <person name="Gueddou A."/>
            <person name="Louati M."/>
            <person name="Nouioui I."/>
            <person name="Hezbri K."/>
            <person name="Abebe-Akele F."/>
            <person name="Simpson S."/>
            <person name="Morris K."/>
            <person name="Thomas K."/>
            <person name="Gtari M."/>
            <person name="Tisa L.S."/>
        </authorList>
    </citation>
    <scope>NUCLEOTIDE SEQUENCE [LARGE SCALE GENOMIC DNA]</scope>
    <source>
        <strain evidence="4">NRRL B-16219</strain>
    </source>
</reference>